<proteinExistence type="evidence at transcript level"/>
<dbReference type="EMBL" id="AY815592">
    <property type="protein sequence ID" value="AAW27324.1"/>
    <property type="molecule type" value="mRNA"/>
</dbReference>
<evidence type="ECO:0000313" key="2">
    <source>
        <dbReference type="EMBL" id="AAW27324.1"/>
    </source>
</evidence>
<reference evidence="2" key="1">
    <citation type="submission" date="2004-11" db="EMBL/GenBank/DDBJ databases">
        <title>The full-length cDNA sequences of Schistosoma japonicum genes.</title>
        <authorList>
            <person name="Han Z."/>
        </authorList>
    </citation>
    <scope>NUCLEOTIDE SEQUENCE</scope>
</reference>
<feature type="domain" description="Trematode PH-like" evidence="1">
    <location>
        <begin position="31"/>
        <end position="137"/>
    </location>
</feature>
<accession>Q5DA32</accession>
<dbReference type="AlphaFoldDB" id="Q5DA32"/>
<dbReference type="InterPro" id="IPR057376">
    <property type="entry name" value="PH_trem"/>
</dbReference>
<evidence type="ECO:0000259" key="1">
    <source>
        <dbReference type="Pfam" id="PF25356"/>
    </source>
</evidence>
<name>Q5DA32_SCHJA</name>
<sequence length="143" mass="16742">MAYCKQNSILLTNQLYRQSHLKEHKNGGYLHKMKISLINSVVLPPREIFTESNATEFIKKYHKIKPIKYKAFVLADKIVLYKQKQKLSTYSKLCIHYSEVKYIFTSSVISTSGCFVLCIDSQVDNQCRYELYRINDPISYILS</sequence>
<dbReference type="Pfam" id="PF25356">
    <property type="entry name" value="PH_trem"/>
    <property type="match status" value="1"/>
</dbReference>
<protein>
    <submittedName>
        <fullName evidence="2">SJCHGC06757 protein</fullName>
    </submittedName>
</protein>
<reference evidence="2" key="2">
    <citation type="journal article" date="2006" name="PLoS Pathog.">
        <title>New perspectives on host-parasite interplay by comparative transcriptomic and proteomic analyses of Schistosoma japonicum.</title>
        <authorList>
            <person name="Liu F."/>
            <person name="Lu J."/>
            <person name="Hu W."/>
            <person name="Wang S.Y."/>
            <person name="Cui S.J."/>
            <person name="Chi M."/>
            <person name="Yan Q."/>
            <person name="Wang X.R."/>
            <person name="Song H.D."/>
            <person name="Xu X.N."/>
            <person name="Wang J.J."/>
            <person name="Zhang X.L."/>
            <person name="Zhang X."/>
            <person name="Wang Z.Q."/>
            <person name="Xue C.L."/>
            <person name="Brindley P.J."/>
            <person name="McManus D.P."/>
            <person name="Yang P.Y."/>
            <person name="Feng Z."/>
            <person name="Chen Z."/>
            <person name="Han Z.G."/>
        </authorList>
    </citation>
    <scope>NUCLEOTIDE SEQUENCE</scope>
</reference>
<organism evidence="2">
    <name type="scientific">Schistosoma japonicum</name>
    <name type="common">Blood fluke</name>
    <dbReference type="NCBI Taxonomy" id="6182"/>
    <lineage>
        <taxon>Eukaryota</taxon>
        <taxon>Metazoa</taxon>
        <taxon>Spiralia</taxon>
        <taxon>Lophotrochozoa</taxon>
        <taxon>Platyhelminthes</taxon>
        <taxon>Trematoda</taxon>
        <taxon>Digenea</taxon>
        <taxon>Strigeidida</taxon>
        <taxon>Schistosomatoidea</taxon>
        <taxon>Schistosomatidae</taxon>
        <taxon>Schistosoma</taxon>
    </lineage>
</organism>